<comment type="caution">
    <text evidence="1">The sequence shown here is derived from an EMBL/GenBank/DDBJ whole genome shotgun (WGS) entry which is preliminary data.</text>
</comment>
<feature type="non-terminal residue" evidence="1">
    <location>
        <position position="331"/>
    </location>
</feature>
<keyword evidence="2" id="KW-1185">Reference proteome</keyword>
<gene>
    <name evidence="1" type="ORF">LTS18_000434</name>
</gene>
<reference evidence="1" key="1">
    <citation type="submission" date="2024-09" db="EMBL/GenBank/DDBJ databases">
        <title>Black Yeasts Isolated from many extreme environments.</title>
        <authorList>
            <person name="Coleine C."/>
            <person name="Stajich J.E."/>
            <person name="Selbmann L."/>
        </authorList>
    </citation>
    <scope>NUCLEOTIDE SEQUENCE</scope>
    <source>
        <strain evidence="1">CCFEE 5737</strain>
    </source>
</reference>
<accession>A0ACC3CUH6</accession>
<dbReference type="EMBL" id="JAWDJW010011506">
    <property type="protein sequence ID" value="KAK3044760.1"/>
    <property type="molecule type" value="Genomic_DNA"/>
</dbReference>
<sequence length="331" mass="34938">MGTEMRSFGTARPLSNPRPVNGADAGDAGYYDGATRPVQNAWQQGGGPNGMYSPEDRPAVQHGFTTSQGNEGPLSSPEVQMQQQALANAAALSHQQDQRGVSQLQSAASVANGGPLSRQGLMSPSGGISSPLPSQALNGLGLQAAAVAGMEKRGPVEFNHAISYVNKIKNRFATQPDIYKQFLEILQTYQRESKPIGDVYNQVTVLFHTAPDLLEDFKQFLPESAAHAKAVAQQRAADEQIMLSNTRGEAGYSAASAQAQQQMQHTPRADQPRLPPVGNFAPTPTANRDNKRKRGERQGTAVGGSAIASGAPDTGPIGPRGGFGPNVNSNK</sequence>
<name>A0ACC3CUH6_9PEZI</name>
<protein>
    <submittedName>
        <fullName evidence="1">Uncharacterized protein</fullName>
    </submittedName>
</protein>
<evidence type="ECO:0000313" key="1">
    <source>
        <dbReference type="EMBL" id="KAK3044760.1"/>
    </source>
</evidence>
<dbReference type="Proteomes" id="UP001186974">
    <property type="component" value="Unassembled WGS sequence"/>
</dbReference>
<evidence type="ECO:0000313" key="2">
    <source>
        <dbReference type="Proteomes" id="UP001186974"/>
    </source>
</evidence>
<proteinExistence type="predicted"/>
<organism evidence="1 2">
    <name type="scientific">Coniosporium uncinatum</name>
    <dbReference type="NCBI Taxonomy" id="93489"/>
    <lineage>
        <taxon>Eukaryota</taxon>
        <taxon>Fungi</taxon>
        <taxon>Dikarya</taxon>
        <taxon>Ascomycota</taxon>
        <taxon>Pezizomycotina</taxon>
        <taxon>Dothideomycetes</taxon>
        <taxon>Dothideomycetes incertae sedis</taxon>
        <taxon>Coniosporium</taxon>
    </lineage>
</organism>